<dbReference type="PROSITE" id="PS50043">
    <property type="entry name" value="HTH_LUXR_2"/>
    <property type="match status" value="1"/>
</dbReference>
<dbReference type="GO" id="GO:0003677">
    <property type="term" value="F:DNA binding"/>
    <property type="evidence" value="ECO:0007669"/>
    <property type="project" value="UniProtKB-KW"/>
</dbReference>
<protein>
    <submittedName>
        <fullName evidence="4">DNA-binding CsgD family transcriptional regulator</fullName>
    </submittedName>
</protein>
<dbReference type="EMBL" id="JAVDXW010000001">
    <property type="protein sequence ID" value="MDR7301982.1"/>
    <property type="molecule type" value="Genomic_DNA"/>
</dbReference>
<dbReference type="CDD" id="cd06170">
    <property type="entry name" value="LuxR_C_like"/>
    <property type="match status" value="1"/>
</dbReference>
<evidence type="ECO:0000313" key="5">
    <source>
        <dbReference type="Proteomes" id="UP001180845"/>
    </source>
</evidence>
<dbReference type="PANTHER" id="PTHR16305">
    <property type="entry name" value="TESTICULAR SOLUBLE ADENYLYL CYCLASE"/>
    <property type="match status" value="1"/>
</dbReference>
<accession>A0AAE3ZBR1</accession>
<dbReference type="GO" id="GO:0005737">
    <property type="term" value="C:cytoplasm"/>
    <property type="evidence" value="ECO:0007669"/>
    <property type="project" value="TreeGrafter"/>
</dbReference>
<dbReference type="AlphaFoldDB" id="A0AAE3ZBR1"/>
<feature type="domain" description="HTH luxR-type" evidence="3">
    <location>
        <begin position="803"/>
        <end position="868"/>
    </location>
</feature>
<dbReference type="GO" id="GO:0004016">
    <property type="term" value="F:adenylate cyclase activity"/>
    <property type="evidence" value="ECO:0007669"/>
    <property type="project" value="TreeGrafter"/>
</dbReference>
<comment type="caution">
    <text evidence="4">The sequence shown here is derived from an EMBL/GenBank/DDBJ whole genome shotgun (WGS) entry which is preliminary data.</text>
</comment>
<gene>
    <name evidence="4" type="ORF">JOF55_002163</name>
</gene>
<evidence type="ECO:0000259" key="3">
    <source>
        <dbReference type="PROSITE" id="PS50043"/>
    </source>
</evidence>
<dbReference type="InterPro" id="IPR036388">
    <property type="entry name" value="WH-like_DNA-bd_sf"/>
</dbReference>
<organism evidence="4 5">
    <name type="scientific">Haloactinomyces albus</name>
    <dbReference type="NCBI Taxonomy" id="1352928"/>
    <lineage>
        <taxon>Bacteria</taxon>
        <taxon>Bacillati</taxon>
        <taxon>Actinomycetota</taxon>
        <taxon>Actinomycetes</taxon>
        <taxon>Actinopolysporales</taxon>
        <taxon>Actinopolysporaceae</taxon>
        <taxon>Haloactinomyces</taxon>
    </lineage>
</organism>
<dbReference type="GO" id="GO:0006355">
    <property type="term" value="P:regulation of DNA-templated transcription"/>
    <property type="evidence" value="ECO:0007669"/>
    <property type="project" value="InterPro"/>
</dbReference>
<name>A0AAE3ZBR1_9ACTN</name>
<dbReference type="InterPro" id="IPR000792">
    <property type="entry name" value="Tscrpt_reg_LuxR_C"/>
</dbReference>
<evidence type="ECO:0000256" key="2">
    <source>
        <dbReference type="ARBA" id="ARBA00022840"/>
    </source>
</evidence>
<dbReference type="SUPFAM" id="SSF48452">
    <property type="entry name" value="TPR-like"/>
    <property type="match status" value="1"/>
</dbReference>
<dbReference type="Gene3D" id="1.25.40.10">
    <property type="entry name" value="Tetratricopeptide repeat domain"/>
    <property type="match status" value="1"/>
</dbReference>
<dbReference type="InterPro" id="IPR016032">
    <property type="entry name" value="Sig_transdc_resp-reg_C-effctor"/>
</dbReference>
<dbReference type="SUPFAM" id="SSF46894">
    <property type="entry name" value="C-terminal effector domain of the bipartite response regulators"/>
    <property type="match status" value="1"/>
</dbReference>
<dbReference type="PRINTS" id="PR00038">
    <property type="entry name" value="HTHLUXR"/>
</dbReference>
<keyword evidence="5" id="KW-1185">Reference proteome</keyword>
<keyword evidence="2" id="KW-0067">ATP-binding</keyword>
<dbReference type="Gene3D" id="1.10.10.10">
    <property type="entry name" value="Winged helix-like DNA-binding domain superfamily/Winged helix DNA-binding domain"/>
    <property type="match status" value="1"/>
</dbReference>
<dbReference type="SMART" id="SM00421">
    <property type="entry name" value="HTH_LUXR"/>
    <property type="match status" value="1"/>
</dbReference>
<keyword evidence="1" id="KW-0547">Nucleotide-binding</keyword>
<proteinExistence type="predicted"/>
<keyword evidence="4" id="KW-0238">DNA-binding</keyword>
<dbReference type="Proteomes" id="UP001180845">
    <property type="component" value="Unassembled WGS sequence"/>
</dbReference>
<evidence type="ECO:0000313" key="4">
    <source>
        <dbReference type="EMBL" id="MDR7301982.1"/>
    </source>
</evidence>
<dbReference type="GO" id="GO:0005524">
    <property type="term" value="F:ATP binding"/>
    <property type="evidence" value="ECO:0007669"/>
    <property type="project" value="UniProtKB-KW"/>
</dbReference>
<evidence type="ECO:0000256" key="1">
    <source>
        <dbReference type="ARBA" id="ARBA00022741"/>
    </source>
</evidence>
<dbReference type="InterPro" id="IPR011990">
    <property type="entry name" value="TPR-like_helical_dom_sf"/>
</dbReference>
<dbReference type="PANTHER" id="PTHR16305:SF35">
    <property type="entry name" value="TRANSCRIPTIONAL ACTIVATOR DOMAIN"/>
    <property type="match status" value="1"/>
</dbReference>
<reference evidence="4" key="1">
    <citation type="submission" date="2023-07" db="EMBL/GenBank/DDBJ databases">
        <title>Sequencing the genomes of 1000 actinobacteria strains.</title>
        <authorList>
            <person name="Klenk H.-P."/>
        </authorList>
    </citation>
    <scope>NUCLEOTIDE SEQUENCE</scope>
    <source>
        <strain evidence="4">DSM 45977</strain>
    </source>
</reference>
<dbReference type="PROSITE" id="PS00622">
    <property type="entry name" value="HTH_LUXR_1"/>
    <property type="match status" value="1"/>
</dbReference>
<sequence length="871" mass="93626">MSVAGGQATELDRMAPFSTLLTCLQGESAPGLDVSSFASATDRGQFGQVDRLGEILEDHSRQRPLLVLIDDAQWMDEMTAFALRILVPGLSSSPVVWLLSRRRLSGRRPPQEAIDWLIDQGTRLLPLEPLDDDAVAQICETVLGAIPDSGVLSLVSRCSGNPFLLRELLTTLSDAGQLAVSDGTATIVRGTLPANFVSAVGARLRELSEDARKLLEAGAVLSRPFTAHEAARLMGFSAVGLLSAVKEAIEGGTLVDQGSNLVFRHDLIREAVYDELPGPVLSVLHREAADVVREEGRSAIEVVEHLVRSGRHIDHQMVGTMRDEVKKVAEGAPSSAADLILRMVNLLDERDPAGPELVADAVRLLASAGRVGEARDLAKRTLRGGLTAESESGLLLGLAEALKHAGRNAEVVEHTRRALARPDVPDAVRARLLAIHAHGLLYIDDLARADSASRQAEEVAEAAGDLAAMVFGMVARTVTLRARGRLADAVELAREAVQVADRTTSDVRHRHPRLWLAPALGAMDRLAEADAVCEIGQREAGELGTAWSQPLWHYQRARLRIANGRLDDAAAEAEAGLRFAEQLAAYALMVPLLGLLAYIAIQRGEDAAGNAHLDSAGKLVTDGIGGGMEDLGWPMALAQDAAGKPEAAMRTLDEIFRCLPDRMLLLVFDVRASATLVSLAQRVGDSKRAQLVVDTSRALADRNPMVSSFAGAAKHAEGLIKQDLNTLRDAVAAFRRGPRRLGLALALEDTAAAEFDAGNRQGAVKLLEESSEIARISGAHRDLARIQERLTELNIPRKPALHGTSRWNCLTESELRVALLVADGLTNREVAARLFLSPHTVDSHLRHSFTKLGVSSRVELTRQVLANTEDG</sequence>
<dbReference type="Pfam" id="PF00196">
    <property type="entry name" value="GerE"/>
    <property type="match status" value="1"/>
</dbReference>